<dbReference type="InterPro" id="IPR028847">
    <property type="entry name" value="CENP-W"/>
</dbReference>
<evidence type="ECO:0000313" key="9">
    <source>
        <dbReference type="Proteomes" id="UP000830375"/>
    </source>
</evidence>
<dbReference type="InterPro" id="IPR009072">
    <property type="entry name" value="Histone-fold"/>
</dbReference>
<dbReference type="Proteomes" id="UP000830375">
    <property type="component" value="Unassembled WGS sequence"/>
</dbReference>
<accession>A0ABQ8LXM1</accession>
<name>A0ABQ8LXM1_LABRO</name>
<evidence type="ECO:0000256" key="6">
    <source>
        <dbReference type="ARBA" id="ARBA00023328"/>
    </source>
</evidence>
<keyword evidence="4" id="KW-0995">Kinetochore</keyword>
<protein>
    <submittedName>
        <fullName evidence="8">Centromere protein W</fullName>
    </submittedName>
</protein>
<dbReference type="PANTHER" id="PTHR34832">
    <property type="entry name" value="CENTROMERE PROTEIN W"/>
    <property type="match status" value="1"/>
</dbReference>
<organism evidence="8 9">
    <name type="scientific">Labeo rohita</name>
    <name type="common">Indian major carp</name>
    <name type="synonym">Cyprinus rohita</name>
    <dbReference type="NCBI Taxonomy" id="84645"/>
    <lineage>
        <taxon>Eukaryota</taxon>
        <taxon>Metazoa</taxon>
        <taxon>Chordata</taxon>
        <taxon>Craniata</taxon>
        <taxon>Vertebrata</taxon>
        <taxon>Euteleostomi</taxon>
        <taxon>Actinopterygii</taxon>
        <taxon>Neopterygii</taxon>
        <taxon>Teleostei</taxon>
        <taxon>Ostariophysi</taxon>
        <taxon>Cypriniformes</taxon>
        <taxon>Cyprinidae</taxon>
        <taxon>Labeoninae</taxon>
        <taxon>Labeonini</taxon>
        <taxon>Labeo</taxon>
    </lineage>
</organism>
<keyword evidence="6" id="KW-0137">Centromere</keyword>
<evidence type="ECO:0000256" key="2">
    <source>
        <dbReference type="ARBA" id="ARBA00004629"/>
    </source>
</evidence>
<keyword evidence="3" id="KW-0158">Chromosome</keyword>
<comment type="similarity">
    <text evidence="7">Belongs to the CENP-W/WIP1 family.</text>
</comment>
<evidence type="ECO:0000256" key="7">
    <source>
        <dbReference type="ARBA" id="ARBA00038432"/>
    </source>
</evidence>
<dbReference type="PANTHER" id="PTHR34832:SF1">
    <property type="entry name" value="CENTROMERE PROTEIN W"/>
    <property type="match status" value="1"/>
</dbReference>
<evidence type="ECO:0000256" key="1">
    <source>
        <dbReference type="ARBA" id="ARBA00004123"/>
    </source>
</evidence>
<evidence type="ECO:0000256" key="5">
    <source>
        <dbReference type="ARBA" id="ARBA00023242"/>
    </source>
</evidence>
<keyword evidence="5" id="KW-0539">Nucleus</keyword>
<proteinExistence type="inferred from homology"/>
<reference evidence="8 9" key="1">
    <citation type="submission" date="2022-01" db="EMBL/GenBank/DDBJ databases">
        <title>A high-quality chromosome-level genome assembly of rohu carp, Labeo rohita.</title>
        <authorList>
            <person name="Arick M.A. II"/>
            <person name="Hsu C.-Y."/>
            <person name="Magbanua Z."/>
            <person name="Pechanova O."/>
            <person name="Grover C."/>
            <person name="Miller E."/>
            <person name="Thrash A."/>
            <person name="Ezzel L."/>
            <person name="Alam S."/>
            <person name="Benzie J."/>
            <person name="Hamilton M."/>
            <person name="Karsi A."/>
            <person name="Lawrence M.L."/>
            <person name="Peterson D.G."/>
        </authorList>
    </citation>
    <scope>NUCLEOTIDE SEQUENCE [LARGE SCALE GENOMIC DNA]</scope>
    <source>
        <strain evidence="9">BAU-BD-2019</strain>
        <tissue evidence="8">Blood</tissue>
    </source>
</reference>
<dbReference type="Gene3D" id="1.10.20.10">
    <property type="entry name" value="Histone, subunit A"/>
    <property type="match status" value="1"/>
</dbReference>
<sequence>MSKKAPRAALKLHMKKNTNIRIGKNADLMISPQITDPLLPPNGNDSSLVLRISGKVTFGQITGHCTLRRRRVSLMLLRPVFTALLCPRRDGLRCNQFSSVVMFWQSIWHRGSLHGLLSFLFEKYSQDQLLEKYSDAPEMTHNYENEAQLNLLVVLHRLAEESRVKAFEEKSGTIKVHHVRAVAKVSSATIIKIIRRPLK</sequence>
<dbReference type="Pfam" id="PF15510">
    <property type="entry name" value="CENP-W"/>
    <property type="match status" value="1"/>
</dbReference>
<evidence type="ECO:0000256" key="3">
    <source>
        <dbReference type="ARBA" id="ARBA00022454"/>
    </source>
</evidence>
<comment type="subcellular location">
    <subcellularLocation>
        <location evidence="2">Chromosome</location>
        <location evidence="2">Centromere</location>
        <location evidence="2">Kinetochore</location>
    </subcellularLocation>
    <subcellularLocation>
        <location evidence="1">Nucleus</location>
    </subcellularLocation>
</comment>
<gene>
    <name evidence="8" type="ORF">H4Q32_017336</name>
</gene>
<comment type="caution">
    <text evidence="8">The sequence shown here is derived from an EMBL/GenBank/DDBJ whole genome shotgun (WGS) entry which is preliminary data.</text>
</comment>
<dbReference type="InterPro" id="IPR052484">
    <property type="entry name" value="CENP-W/WIP1"/>
</dbReference>
<keyword evidence="9" id="KW-1185">Reference proteome</keyword>
<dbReference type="EMBL" id="JACTAM010000016">
    <property type="protein sequence ID" value="KAI2655021.1"/>
    <property type="molecule type" value="Genomic_DNA"/>
</dbReference>
<evidence type="ECO:0000256" key="4">
    <source>
        <dbReference type="ARBA" id="ARBA00022838"/>
    </source>
</evidence>
<evidence type="ECO:0000313" key="8">
    <source>
        <dbReference type="EMBL" id="KAI2655021.1"/>
    </source>
</evidence>